<dbReference type="InterPro" id="IPR021109">
    <property type="entry name" value="Peptidase_aspartic_dom_sf"/>
</dbReference>
<protein>
    <recommendedName>
        <fullName evidence="3">Peptidase A1 domain-containing protein</fullName>
    </recommendedName>
</protein>
<evidence type="ECO:0000259" key="3">
    <source>
        <dbReference type="PROSITE" id="PS51767"/>
    </source>
</evidence>
<dbReference type="OrthoDB" id="15189at2759"/>
<dbReference type="EMBL" id="CP051143">
    <property type="protein sequence ID" value="QIX01884.1"/>
    <property type="molecule type" value="Genomic_DNA"/>
</dbReference>
<dbReference type="AlphaFoldDB" id="A0A6H0Y4E3"/>
<dbReference type="GO" id="GO:0004190">
    <property type="term" value="F:aspartic-type endopeptidase activity"/>
    <property type="evidence" value="ECO:0007669"/>
    <property type="project" value="InterPro"/>
</dbReference>
<keyword evidence="2" id="KW-0732">Signal</keyword>
<dbReference type="PANTHER" id="PTHR47966:SF47">
    <property type="entry name" value="ENDOPEPTIDASE, PUTATIVE (AFU_ORTHOLOGUE AFUA_3G01220)-RELATED"/>
    <property type="match status" value="1"/>
</dbReference>
<dbReference type="Proteomes" id="UP000503462">
    <property type="component" value="Chromosome 5"/>
</dbReference>
<proteinExistence type="inferred from homology"/>
<dbReference type="InterPro" id="IPR033121">
    <property type="entry name" value="PEPTIDASE_A1"/>
</dbReference>
<reference evidence="4 5" key="1">
    <citation type="journal article" date="2016" name="Sci. Rep.">
        <title>Peltaster fructicola genome reveals evolution from an invasive phytopathogen to an ectophytic parasite.</title>
        <authorList>
            <person name="Xu C."/>
            <person name="Chen H."/>
            <person name="Gleason M.L."/>
            <person name="Xu J.R."/>
            <person name="Liu H."/>
            <person name="Zhang R."/>
            <person name="Sun G."/>
        </authorList>
    </citation>
    <scope>NUCLEOTIDE SEQUENCE [LARGE SCALE GENOMIC DNA]</scope>
    <source>
        <strain evidence="4 5">LNHT1506</strain>
    </source>
</reference>
<keyword evidence="5" id="KW-1185">Reference proteome</keyword>
<name>A0A6H0Y4E3_9PEZI</name>
<gene>
    <name evidence="4" type="ORF">AMS68_007401</name>
</gene>
<dbReference type="PROSITE" id="PS51767">
    <property type="entry name" value="PEPTIDASE_A1"/>
    <property type="match status" value="1"/>
</dbReference>
<dbReference type="PANTHER" id="PTHR47966">
    <property type="entry name" value="BETA-SITE APP-CLEAVING ENZYME, ISOFORM A-RELATED"/>
    <property type="match status" value="1"/>
</dbReference>
<accession>A0A6H0Y4E3</accession>
<sequence>MRTAWTALGLVTTVTARIGITFYSPEFDDNLVVSSLSDLTPSSAPSELNVVDHVIELKRGEGRSLSSMYVQAIRTAAYQEQTGNDGLAIRAGVAPLTVSGSIYSAPVTIGTNTFQLVVDTGSSDPWIVMSNYTCLDVATKTVEAQSYCGFGPTYDPSKSSTFQRIPNTNFNVSYADGENLNGVMGYEMMSIGGITVTSQEFGAVSQAAWTGDGVSSGLVGLAYSTLTSAYAGTDPTQDVRGRQLKYSPLFNSIFSQGLASPIFSIAMSRDPNSAGLLAIGGIPNIQHSPSFVTVPIQPVGINTTNQLVYQYYSIIIDGFAFSPSQNAQFNVAGTNNPLKTSLLGTALKLLLILVQR</sequence>
<evidence type="ECO:0000313" key="4">
    <source>
        <dbReference type="EMBL" id="QIX01884.1"/>
    </source>
</evidence>
<evidence type="ECO:0000256" key="2">
    <source>
        <dbReference type="SAM" id="SignalP"/>
    </source>
</evidence>
<feature type="signal peptide" evidence="2">
    <location>
        <begin position="1"/>
        <end position="16"/>
    </location>
</feature>
<dbReference type="SUPFAM" id="SSF50630">
    <property type="entry name" value="Acid proteases"/>
    <property type="match status" value="1"/>
</dbReference>
<dbReference type="GO" id="GO:0000324">
    <property type="term" value="C:fungal-type vacuole"/>
    <property type="evidence" value="ECO:0007669"/>
    <property type="project" value="TreeGrafter"/>
</dbReference>
<organism evidence="4 5">
    <name type="scientific">Peltaster fructicola</name>
    <dbReference type="NCBI Taxonomy" id="286661"/>
    <lineage>
        <taxon>Eukaryota</taxon>
        <taxon>Fungi</taxon>
        <taxon>Dikarya</taxon>
        <taxon>Ascomycota</taxon>
        <taxon>Pezizomycotina</taxon>
        <taxon>Dothideomycetes</taxon>
        <taxon>Dothideomycetes incertae sedis</taxon>
        <taxon>Peltaster</taxon>
    </lineage>
</organism>
<evidence type="ECO:0000256" key="1">
    <source>
        <dbReference type="ARBA" id="ARBA00007447"/>
    </source>
</evidence>
<feature type="domain" description="Peptidase A1" evidence="3">
    <location>
        <begin position="103"/>
        <end position="356"/>
    </location>
</feature>
<feature type="chain" id="PRO_5026081860" description="Peptidase A1 domain-containing protein" evidence="2">
    <location>
        <begin position="17"/>
        <end position="356"/>
    </location>
</feature>
<dbReference type="InterPro" id="IPR001461">
    <property type="entry name" value="Aspartic_peptidase_A1"/>
</dbReference>
<dbReference type="InterPro" id="IPR034164">
    <property type="entry name" value="Pepsin-like_dom"/>
</dbReference>
<dbReference type="CDD" id="cd05471">
    <property type="entry name" value="pepsin_like"/>
    <property type="match status" value="1"/>
</dbReference>
<comment type="similarity">
    <text evidence="1">Belongs to the peptidase A1 family.</text>
</comment>
<dbReference type="Gene3D" id="2.40.70.10">
    <property type="entry name" value="Acid Proteases"/>
    <property type="match status" value="1"/>
</dbReference>
<dbReference type="GO" id="GO:0006508">
    <property type="term" value="P:proteolysis"/>
    <property type="evidence" value="ECO:0007669"/>
    <property type="project" value="InterPro"/>
</dbReference>
<evidence type="ECO:0000313" key="5">
    <source>
        <dbReference type="Proteomes" id="UP000503462"/>
    </source>
</evidence>
<dbReference type="Pfam" id="PF00026">
    <property type="entry name" value="Asp"/>
    <property type="match status" value="1"/>
</dbReference>